<keyword evidence="5" id="KW-0482">Metalloprotease</keyword>
<dbReference type="RefSeq" id="WP_100278118.1">
    <property type="nucleotide sequence ID" value="NZ_CP018799.1"/>
</dbReference>
<dbReference type="GO" id="GO:0000502">
    <property type="term" value="C:proteasome complex"/>
    <property type="evidence" value="ECO:0007669"/>
    <property type="project" value="UniProtKB-KW"/>
</dbReference>
<keyword evidence="3" id="KW-0378">Hydrolase</keyword>
<organism evidence="7 8">
    <name type="scientific">Mariprofundus aestuarium</name>
    <dbReference type="NCBI Taxonomy" id="1921086"/>
    <lineage>
        <taxon>Bacteria</taxon>
        <taxon>Pseudomonadati</taxon>
        <taxon>Pseudomonadota</taxon>
        <taxon>Candidatius Mariprofundia</taxon>
        <taxon>Mariprofundales</taxon>
        <taxon>Mariprofundaceae</taxon>
        <taxon>Mariprofundus</taxon>
    </lineage>
</organism>
<dbReference type="PROSITE" id="PS50249">
    <property type="entry name" value="MPN"/>
    <property type="match status" value="1"/>
</dbReference>
<evidence type="ECO:0000256" key="2">
    <source>
        <dbReference type="ARBA" id="ARBA00022723"/>
    </source>
</evidence>
<dbReference type="AlphaFoldDB" id="A0A2K8L7S1"/>
<dbReference type="Proteomes" id="UP000231701">
    <property type="component" value="Chromosome"/>
</dbReference>
<dbReference type="GO" id="GO:0006508">
    <property type="term" value="P:proteolysis"/>
    <property type="evidence" value="ECO:0007669"/>
    <property type="project" value="UniProtKB-KW"/>
</dbReference>
<keyword evidence="2" id="KW-0479">Metal-binding</keyword>
<proteinExistence type="predicted"/>
<dbReference type="PANTHER" id="PTHR34858:SF1">
    <property type="entry name" value="CYSO-CYSTEINE PEPTIDASE"/>
    <property type="match status" value="1"/>
</dbReference>
<dbReference type="GO" id="GO:0008235">
    <property type="term" value="F:metalloexopeptidase activity"/>
    <property type="evidence" value="ECO:0007669"/>
    <property type="project" value="TreeGrafter"/>
</dbReference>
<dbReference type="SMART" id="SM00232">
    <property type="entry name" value="JAB_MPN"/>
    <property type="match status" value="1"/>
</dbReference>
<sequence>MTTSVYEPERFRSTEYLAVLDETESTSQLSIPASCLKKIRKEGEAGYPHEICGLLIGNLAEQGWTISEVRQVDNLNSERAADRFELDPAAYQRIDRELRGSGREIIGVYHSHPNAPAKPSPTDLGSAWEGFAYPIVSICDGKASDLRCWSINDAGSRFQQIRILETA</sequence>
<dbReference type="InterPro" id="IPR051929">
    <property type="entry name" value="VirAsm_ModProt"/>
</dbReference>
<gene>
    <name evidence="7" type="ORF">Ga0123461_1929</name>
</gene>
<feature type="domain" description="MPN" evidence="6">
    <location>
        <begin position="29"/>
        <end position="167"/>
    </location>
</feature>
<dbReference type="PANTHER" id="PTHR34858">
    <property type="entry name" value="CYSO-CYSTEINE PEPTIDASE"/>
    <property type="match status" value="1"/>
</dbReference>
<dbReference type="KEGG" id="maes:Ga0123461_1929"/>
<dbReference type="GO" id="GO:0008270">
    <property type="term" value="F:zinc ion binding"/>
    <property type="evidence" value="ECO:0007669"/>
    <property type="project" value="TreeGrafter"/>
</dbReference>
<accession>A0A2K8L7S1</accession>
<evidence type="ECO:0000256" key="5">
    <source>
        <dbReference type="ARBA" id="ARBA00023049"/>
    </source>
</evidence>
<keyword evidence="8" id="KW-1185">Reference proteome</keyword>
<keyword evidence="1" id="KW-0645">Protease</keyword>
<evidence type="ECO:0000256" key="3">
    <source>
        <dbReference type="ARBA" id="ARBA00022801"/>
    </source>
</evidence>
<dbReference type="InterPro" id="IPR028090">
    <property type="entry name" value="JAB_dom_prok"/>
</dbReference>
<keyword evidence="4" id="KW-0862">Zinc</keyword>
<reference evidence="7 8" key="1">
    <citation type="submission" date="2016-12" db="EMBL/GenBank/DDBJ databases">
        <title>Isolation and genomic insights into novel planktonic Zetaproteobacteria from stratified waters of the Chesapeake Bay.</title>
        <authorList>
            <person name="McAllister S.M."/>
            <person name="Kato S."/>
            <person name="Chan C.S."/>
            <person name="Chiu B.K."/>
            <person name="Field E.K."/>
        </authorList>
    </citation>
    <scope>NUCLEOTIDE SEQUENCE [LARGE SCALE GENOMIC DNA]</scope>
    <source>
        <strain evidence="7 8">CP-5</strain>
    </source>
</reference>
<dbReference type="CDD" id="cd08070">
    <property type="entry name" value="MPN_like"/>
    <property type="match status" value="1"/>
</dbReference>
<protein>
    <submittedName>
        <fullName evidence="7">Proteasome lid subunit RPN8/RPN11, contains Jab1/MPN metalloenzyme (JAMM) motif</fullName>
    </submittedName>
</protein>
<evidence type="ECO:0000259" key="6">
    <source>
        <dbReference type="PROSITE" id="PS50249"/>
    </source>
</evidence>
<evidence type="ECO:0000313" key="8">
    <source>
        <dbReference type="Proteomes" id="UP000231701"/>
    </source>
</evidence>
<keyword evidence="7" id="KW-0647">Proteasome</keyword>
<evidence type="ECO:0000256" key="4">
    <source>
        <dbReference type="ARBA" id="ARBA00022833"/>
    </source>
</evidence>
<dbReference type="Pfam" id="PF14464">
    <property type="entry name" value="Prok-JAB"/>
    <property type="match status" value="1"/>
</dbReference>
<evidence type="ECO:0000313" key="7">
    <source>
        <dbReference type="EMBL" id="ATX80336.1"/>
    </source>
</evidence>
<evidence type="ECO:0000256" key="1">
    <source>
        <dbReference type="ARBA" id="ARBA00022670"/>
    </source>
</evidence>
<name>A0A2K8L7S1_MARES</name>
<dbReference type="SUPFAM" id="SSF102712">
    <property type="entry name" value="JAB1/MPN domain"/>
    <property type="match status" value="1"/>
</dbReference>
<dbReference type="InterPro" id="IPR037518">
    <property type="entry name" value="MPN"/>
</dbReference>
<dbReference type="EMBL" id="CP018799">
    <property type="protein sequence ID" value="ATX80336.1"/>
    <property type="molecule type" value="Genomic_DNA"/>
</dbReference>
<dbReference type="Gene3D" id="3.40.140.10">
    <property type="entry name" value="Cytidine Deaminase, domain 2"/>
    <property type="match status" value="1"/>
</dbReference>
<dbReference type="InterPro" id="IPR000555">
    <property type="entry name" value="JAMM/MPN+_dom"/>
</dbReference>
<dbReference type="OrthoDB" id="1494599at2"/>
<dbReference type="FunFam" id="3.40.140.10:FF:000085">
    <property type="entry name" value="Mov34/MPN/PAD-1 family protein"/>
    <property type="match status" value="1"/>
</dbReference>